<gene>
    <name evidence="2" type="ORF">METZ01_LOCUS409393</name>
</gene>
<feature type="non-terminal residue" evidence="2">
    <location>
        <position position="100"/>
    </location>
</feature>
<dbReference type="AlphaFoldDB" id="A0A382WCX6"/>
<dbReference type="InterPro" id="IPR036291">
    <property type="entry name" value="NAD(P)-bd_dom_sf"/>
</dbReference>
<feature type="domain" description="NAD-dependent epimerase/dehydratase" evidence="1">
    <location>
        <begin position="9"/>
        <end position="80"/>
    </location>
</feature>
<accession>A0A382WCX6</accession>
<dbReference type="Gene3D" id="3.40.50.720">
    <property type="entry name" value="NAD(P)-binding Rossmann-like Domain"/>
    <property type="match status" value="1"/>
</dbReference>
<reference evidence="2" key="1">
    <citation type="submission" date="2018-05" db="EMBL/GenBank/DDBJ databases">
        <authorList>
            <person name="Lanie J.A."/>
            <person name="Ng W.-L."/>
            <person name="Kazmierczak K.M."/>
            <person name="Andrzejewski T.M."/>
            <person name="Davidsen T.M."/>
            <person name="Wayne K.J."/>
            <person name="Tettelin H."/>
            <person name="Glass J.I."/>
            <person name="Rusch D."/>
            <person name="Podicherti R."/>
            <person name="Tsui H.-C.T."/>
            <person name="Winkler M.E."/>
        </authorList>
    </citation>
    <scope>NUCLEOTIDE SEQUENCE</scope>
</reference>
<dbReference type="EMBL" id="UINC01158804">
    <property type="protein sequence ID" value="SVD56539.1"/>
    <property type="molecule type" value="Genomic_DNA"/>
</dbReference>
<organism evidence="2">
    <name type="scientific">marine metagenome</name>
    <dbReference type="NCBI Taxonomy" id="408172"/>
    <lineage>
        <taxon>unclassified sequences</taxon>
        <taxon>metagenomes</taxon>
        <taxon>ecological metagenomes</taxon>
    </lineage>
</organism>
<proteinExistence type="predicted"/>
<evidence type="ECO:0000259" key="1">
    <source>
        <dbReference type="Pfam" id="PF01370"/>
    </source>
</evidence>
<name>A0A382WCX6_9ZZZZ</name>
<evidence type="ECO:0000313" key="2">
    <source>
        <dbReference type="EMBL" id="SVD56539.1"/>
    </source>
</evidence>
<dbReference type="InterPro" id="IPR001509">
    <property type="entry name" value="Epimerase_deHydtase"/>
</dbReference>
<protein>
    <recommendedName>
        <fullName evidence="1">NAD-dependent epimerase/dehydratase domain-containing protein</fullName>
    </recommendedName>
</protein>
<dbReference type="Pfam" id="PF01370">
    <property type="entry name" value="Epimerase"/>
    <property type="match status" value="1"/>
</dbReference>
<dbReference type="SUPFAM" id="SSF51735">
    <property type="entry name" value="NAD(P)-binding Rossmann-fold domains"/>
    <property type="match status" value="1"/>
</dbReference>
<sequence length="100" mass="11193">MSTQLKRLFLTGAAGHLGHRVAKFARGWDLFYSWHSSLPDKSLLGTPIHLDLCNKRDVHKTLTHIKPDVVIHTACSNRSEYSIVPAIENIVSTVVETSTR</sequence>